<feature type="chain" id="PRO_5016050441" evidence="1">
    <location>
        <begin position="24"/>
        <end position="39"/>
    </location>
</feature>
<accession>A0A2Y9BMW1</accession>
<sequence length="39" mass="3795">MKQKFVAALIAASALIGVVGVGASTADSSTVAGRCAICR</sequence>
<organism evidence="2 3">
    <name type="scientific">Branchiibius hedensis</name>
    <dbReference type="NCBI Taxonomy" id="672460"/>
    <lineage>
        <taxon>Bacteria</taxon>
        <taxon>Bacillati</taxon>
        <taxon>Actinomycetota</taxon>
        <taxon>Actinomycetes</taxon>
        <taxon>Micrococcales</taxon>
        <taxon>Dermacoccaceae</taxon>
        <taxon>Branchiibius</taxon>
    </lineage>
</organism>
<gene>
    <name evidence="2" type="ORF">SAMN04489750_3913</name>
</gene>
<feature type="signal peptide" evidence="1">
    <location>
        <begin position="1"/>
        <end position="23"/>
    </location>
</feature>
<evidence type="ECO:0000313" key="3">
    <source>
        <dbReference type="Proteomes" id="UP000250028"/>
    </source>
</evidence>
<proteinExistence type="predicted"/>
<dbReference type="EMBL" id="UESZ01000003">
    <property type="protein sequence ID" value="SSA59098.1"/>
    <property type="molecule type" value="Genomic_DNA"/>
</dbReference>
<keyword evidence="1" id="KW-0732">Signal</keyword>
<reference evidence="3" key="1">
    <citation type="submission" date="2016-10" db="EMBL/GenBank/DDBJ databases">
        <authorList>
            <person name="Varghese N."/>
            <person name="Submissions S."/>
        </authorList>
    </citation>
    <scope>NUCLEOTIDE SEQUENCE [LARGE SCALE GENOMIC DNA]</scope>
    <source>
        <strain evidence="3">DSM 22951</strain>
    </source>
</reference>
<protein>
    <submittedName>
        <fullName evidence="2">Uncharacterized protein</fullName>
    </submittedName>
</protein>
<name>A0A2Y9BMW1_9MICO</name>
<keyword evidence="3" id="KW-1185">Reference proteome</keyword>
<dbReference type="Proteomes" id="UP000250028">
    <property type="component" value="Unassembled WGS sequence"/>
</dbReference>
<dbReference type="AlphaFoldDB" id="A0A2Y9BMW1"/>
<evidence type="ECO:0000313" key="2">
    <source>
        <dbReference type="EMBL" id="SSA59098.1"/>
    </source>
</evidence>
<evidence type="ECO:0000256" key="1">
    <source>
        <dbReference type="SAM" id="SignalP"/>
    </source>
</evidence>